<keyword evidence="1" id="KW-1133">Transmembrane helix</keyword>
<protein>
    <submittedName>
        <fullName evidence="2">Uncharacterized protein</fullName>
    </submittedName>
</protein>
<organism evidence="2 3">
    <name type="scientific">Puccinia sorghi</name>
    <dbReference type="NCBI Taxonomy" id="27349"/>
    <lineage>
        <taxon>Eukaryota</taxon>
        <taxon>Fungi</taxon>
        <taxon>Dikarya</taxon>
        <taxon>Basidiomycota</taxon>
        <taxon>Pucciniomycotina</taxon>
        <taxon>Pucciniomycetes</taxon>
        <taxon>Pucciniales</taxon>
        <taxon>Pucciniaceae</taxon>
        <taxon>Puccinia</taxon>
    </lineage>
</organism>
<dbReference type="AlphaFoldDB" id="A0A0L6VBC2"/>
<evidence type="ECO:0000313" key="2">
    <source>
        <dbReference type="EMBL" id="KNZ57837.1"/>
    </source>
</evidence>
<evidence type="ECO:0000313" key="3">
    <source>
        <dbReference type="Proteomes" id="UP000037035"/>
    </source>
</evidence>
<feature type="transmembrane region" description="Helical" evidence="1">
    <location>
        <begin position="307"/>
        <end position="333"/>
    </location>
</feature>
<keyword evidence="1" id="KW-0472">Membrane</keyword>
<dbReference type="EMBL" id="LAVV01006905">
    <property type="protein sequence ID" value="KNZ57837.1"/>
    <property type="molecule type" value="Genomic_DNA"/>
</dbReference>
<evidence type="ECO:0000256" key="1">
    <source>
        <dbReference type="SAM" id="Phobius"/>
    </source>
</evidence>
<dbReference type="VEuPathDB" id="FungiDB:VP01_2060g2"/>
<reference evidence="2 3" key="1">
    <citation type="submission" date="2015-08" db="EMBL/GenBank/DDBJ databases">
        <title>Next Generation Sequencing and Analysis of the Genome of Puccinia sorghi L Schw, the Causal Agent of Maize Common Rust.</title>
        <authorList>
            <person name="Rochi L."/>
            <person name="Burguener G."/>
            <person name="Darino M."/>
            <person name="Turjanski A."/>
            <person name="Kreff E."/>
            <person name="Dieguez M.J."/>
            <person name="Sacco F."/>
        </authorList>
    </citation>
    <scope>NUCLEOTIDE SEQUENCE [LARGE SCALE GENOMIC DNA]</scope>
    <source>
        <strain evidence="2 3">RO10H11247</strain>
    </source>
</reference>
<sequence length="340" mass="38028">MGRGQVLPQTWPVPVRPCGQQGTQRLTMMSVREPVLRVRECYFNIYAATLTSSTAIYFPIVGVVLVVNFFSLCHHGLNSAQVNFSCPRTADQGIEPMTKRLSQSNDQCYPGIGSGCSHHTPTPHFNFNFNFFHSTHKLTQPKNLADGSIWVFFLFNPSQVPSPFHLLCSRPPCDHPPPLPSSGCPPSLLYRINPTKLPYAEQGYPPSDIHHRTLLRQPCYPPSLTVISFVLGILSFFFFLSANAKKNRMRNSKHHLLKPNLTGQTLPAFECHSSSTSLLNLVQQSSARLLCQLILKSKLVRNEPQSIFFSSSLSLLSVIFISQLIIVFSHLLIPADKIKS</sequence>
<name>A0A0L6VBC2_9BASI</name>
<gene>
    <name evidence="2" type="ORF">VP01_2060g2</name>
</gene>
<dbReference type="Proteomes" id="UP000037035">
    <property type="component" value="Unassembled WGS sequence"/>
</dbReference>
<proteinExistence type="predicted"/>
<keyword evidence="3" id="KW-1185">Reference proteome</keyword>
<keyword evidence="1" id="KW-0812">Transmembrane</keyword>
<accession>A0A0L6VBC2</accession>
<comment type="caution">
    <text evidence="2">The sequence shown here is derived from an EMBL/GenBank/DDBJ whole genome shotgun (WGS) entry which is preliminary data.</text>
</comment>
<feature type="transmembrane region" description="Helical" evidence="1">
    <location>
        <begin position="220"/>
        <end position="240"/>
    </location>
</feature>